<evidence type="ECO:0000313" key="1">
    <source>
        <dbReference type="EMBL" id="HJA04682.1"/>
    </source>
</evidence>
<proteinExistence type="predicted"/>
<dbReference type="PANTHER" id="PTHR10000">
    <property type="entry name" value="PHOSPHOSERINE PHOSPHATASE"/>
    <property type="match status" value="1"/>
</dbReference>
<comment type="caution">
    <text evidence="1">The sequence shown here is derived from an EMBL/GenBank/DDBJ whole genome shotgun (WGS) entry which is preliminary data.</text>
</comment>
<dbReference type="Proteomes" id="UP000824220">
    <property type="component" value="Unassembled WGS sequence"/>
</dbReference>
<dbReference type="Gene3D" id="3.30.1240.10">
    <property type="match status" value="1"/>
</dbReference>
<sequence>MTRRIAFLDIDGTILDTSGAIPASTVHAIRDARANGHLVFLATGRGPTEVGSRILDIGFDGAVLGAGAYTWIGTPYSDGGWRDERLMHPDRVAEMIDVFREVGADYMLQGREGVWTTQAGLDRLCARLASEGRLTDSLREVLMDRVTIDADPPLDRIAKATFASEQYGTYGAVKARLGDEFMVITGTMPGLGTAGGEVSVAGVTKGAALLLVVTELGLDAADSIAIGDNNNDLEMLRTAGVGIAMGNATPEALAAADETTAHVDRDGIWAAFERHGLVSGDGVPPRS</sequence>
<dbReference type="GO" id="GO:0016791">
    <property type="term" value="F:phosphatase activity"/>
    <property type="evidence" value="ECO:0007669"/>
    <property type="project" value="UniProtKB-ARBA"/>
</dbReference>
<reference evidence="1" key="1">
    <citation type="journal article" date="2021" name="PeerJ">
        <title>Extensive microbial diversity within the chicken gut microbiome revealed by metagenomics and culture.</title>
        <authorList>
            <person name="Gilroy R."/>
            <person name="Ravi A."/>
            <person name="Getino M."/>
            <person name="Pursley I."/>
            <person name="Horton D.L."/>
            <person name="Alikhan N.F."/>
            <person name="Baker D."/>
            <person name="Gharbi K."/>
            <person name="Hall N."/>
            <person name="Watson M."/>
            <person name="Adriaenssens E.M."/>
            <person name="Foster-Nyarko E."/>
            <person name="Jarju S."/>
            <person name="Secka A."/>
            <person name="Antonio M."/>
            <person name="Oren A."/>
            <person name="Chaudhuri R.R."/>
            <person name="La Ragione R."/>
            <person name="Hildebrand F."/>
            <person name="Pallen M.J."/>
        </authorList>
    </citation>
    <scope>NUCLEOTIDE SEQUENCE</scope>
    <source>
        <strain evidence="1">ChiHjej8B7-3636</strain>
    </source>
</reference>
<name>A0A9D2KIB1_9MICO</name>
<dbReference type="PROSITE" id="PS01229">
    <property type="entry name" value="COF_2"/>
    <property type="match status" value="1"/>
</dbReference>
<dbReference type="SUPFAM" id="SSF56784">
    <property type="entry name" value="HAD-like"/>
    <property type="match status" value="1"/>
</dbReference>
<keyword evidence="1" id="KW-0378">Hydrolase</keyword>
<dbReference type="InterPro" id="IPR036412">
    <property type="entry name" value="HAD-like_sf"/>
</dbReference>
<dbReference type="AlphaFoldDB" id="A0A9D2KIB1"/>
<dbReference type="GO" id="GO:0005829">
    <property type="term" value="C:cytosol"/>
    <property type="evidence" value="ECO:0007669"/>
    <property type="project" value="TreeGrafter"/>
</dbReference>
<dbReference type="InterPro" id="IPR023214">
    <property type="entry name" value="HAD_sf"/>
</dbReference>
<dbReference type="Gene3D" id="3.40.50.1000">
    <property type="entry name" value="HAD superfamily/HAD-like"/>
    <property type="match status" value="1"/>
</dbReference>
<dbReference type="Pfam" id="PF08282">
    <property type="entry name" value="Hydrolase_3"/>
    <property type="match status" value="1"/>
</dbReference>
<dbReference type="EMBL" id="DXAM01000104">
    <property type="protein sequence ID" value="HJA04682.1"/>
    <property type="molecule type" value="Genomic_DNA"/>
</dbReference>
<evidence type="ECO:0000313" key="2">
    <source>
        <dbReference type="Proteomes" id="UP000824220"/>
    </source>
</evidence>
<protein>
    <submittedName>
        <fullName evidence="1">HAD family hydrolase</fullName>
    </submittedName>
</protein>
<dbReference type="GO" id="GO:0000287">
    <property type="term" value="F:magnesium ion binding"/>
    <property type="evidence" value="ECO:0007669"/>
    <property type="project" value="TreeGrafter"/>
</dbReference>
<gene>
    <name evidence="1" type="ORF">H9800_07435</name>
</gene>
<organism evidence="1 2">
    <name type="scientific">Candidatus Microbacterium stercoravium</name>
    <dbReference type="NCBI Taxonomy" id="2838697"/>
    <lineage>
        <taxon>Bacteria</taxon>
        <taxon>Bacillati</taxon>
        <taxon>Actinomycetota</taxon>
        <taxon>Actinomycetes</taxon>
        <taxon>Micrococcales</taxon>
        <taxon>Microbacteriaceae</taxon>
        <taxon>Microbacterium</taxon>
    </lineage>
</organism>
<accession>A0A9D2KIB1</accession>
<dbReference type="PANTHER" id="PTHR10000:SF25">
    <property type="entry name" value="PHOSPHATASE YKRA-RELATED"/>
    <property type="match status" value="1"/>
</dbReference>
<reference evidence="1" key="2">
    <citation type="submission" date="2021-04" db="EMBL/GenBank/DDBJ databases">
        <authorList>
            <person name="Gilroy R."/>
        </authorList>
    </citation>
    <scope>NUCLEOTIDE SEQUENCE</scope>
    <source>
        <strain evidence="1">ChiHjej8B7-3636</strain>
    </source>
</reference>